<evidence type="ECO:0000313" key="2">
    <source>
        <dbReference type="Proteomes" id="UP000705379"/>
    </source>
</evidence>
<dbReference type="AlphaFoldDB" id="A0A944GSD3"/>
<dbReference type="Proteomes" id="UP000705379">
    <property type="component" value="Unassembled WGS sequence"/>
</dbReference>
<evidence type="ECO:0000313" key="1">
    <source>
        <dbReference type="EMBL" id="MBS8260184.1"/>
    </source>
</evidence>
<organism evidence="1 2">
    <name type="scientific">Roseibium polysiphoniae</name>
    <dbReference type="NCBI Taxonomy" id="2571221"/>
    <lineage>
        <taxon>Bacteria</taxon>
        <taxon>Pseudomonadati</taxon>
        <taxon>Pseudomonadota</taxon>
        <taxon>Alphaproteobacteria</taxon>
        <taxon>Hyphomicrobiales</taxon>
        <taxon>Stappiaceae</taxon>
        <taxon>Roseibium</taxon>
    </lineage>
</organism>
<reference evidence="1" key="1">
    <citation type="submission" date="2018-08" db="EMBL/GenBank/DDBJ databases">
        <authorList>
            <person name="Jin W."/>
            <person name="Wang H."/>
            <person name="Yang Y."/>
            <person name="Li M."/>
            <person name="Liu J."/>
        </authorList>
    </citation>
    <scope>NUCLEOTIDE SEQUENCE</scope>
    <source>
        <strain evidence="1">AESS21</strain>
    </source>
</reference>
<sequence length="354" mass="39710">MLRDNLEQLAKTREPEARSRLIRALVAEYAKSEDHEPSAVERELFCKIVLSVFDQLDLEARYELVVRLAKTNRITSELADRLAEENYELSEPVIESSPVVSQKALMKLAMHGSNQHRLSLARRRNLSEDVADKLIARAPRPVTNALVANTTATLSIKATLALLIFANTEPRVLAGLARRAMVDEGFHETLSQVIENGCPLVPEPLKQAMERDALEPLAKSVADLDQNEEIEIDGRVLSRHEANINIASGELSFDAILLTLFQQGRVDAAAWLISRNVNLECNVIMDTFRSDSDAAVMMLMLRTGVSDTTYRDLLKARGTWLGRSTRNIHELVQRYRSEASKHLDMQDFGQKIAI</sequence>
<dbReference type="EMBL" id="QTKU01000002">
    <property type="protein sequence ID" value="MBS8260184.1"/>
    <property type="molecule type" value="Genomic_DNA"/>
</dbReference>
<name>A0A944GSD3_9HYPH</name>
<protein>
    <submittedName>
        <fullName evidence="1">DUF2336 domain-containing protein</fullName>
    </submittedName>
</protein>
<reference evidence="1" key="2">
    <citation type="journal article" date="2021" name="Microorganisms">
        <title>Bacterial Dimethylsulfoniopropionate Biosynthesis in the East China Sea.</title>
        <authorList>
            <person name="Liu J."/>
            <person name="Zhang Y."/>
            <person name="Liu J."/>
            <person name="Zhong H."/>
            <person name="Williams B.T."/>
            <person name="Zheng Y."/>
            <person name="Curson A.R.J."/>
            <person name="Sun C."/>
            <person name="Sun H."/>
            <person name="Song D."/>
            <person name="Wagner Mackenzie B."/>
            <person name="Bermejo Martinez A."/>
            <person name="Todd J.D."/>
            <person name="Zhang X.H."/>
        </authorList>
    </citation>
    <scope>NUCLEOTIDE SEQUENCE</scope>
    <source>
        <strain evidence="1">AESS21</strain>
    </source>
</reference>
<dbReference type="InterPro" id="IPR019285">
    <property type="entry name" value="DUF2336"/>
</dbReference>
<accession>A0A944GSD3</accession>
<gene>
    <name evidence="1" type="ORF">DYI23_08145</name>
</gene>
<dbReference type="Pfam" id="PF10098">
    <property type="entry name" value="DUF2336"/>
    <property type="match status" value="1"/>
</dbReference>
<dbReference type="RefSeq" id="WP_213215797.1">
    <property type="nucleotide sequence ID" value="NZ_QTKU01000002.1"/>
</dbReference>
<proteinExistence type="predicted"/>
<comment type="caution">
    <text evidence="1">The sequence shown here is derived from an EMBL/GenBank/DDBJ whole genome shotgun (WGS) entry which is preliminary data.</text>
</comment>